<dbReference type="Proteomes" id="UP001165267">
    <property type="component" value="Unassembled WGS sequence"/>
</dbReference>
<dbReference type="InterPro" id="IPR025906">
    <property type="entry name" value="YjfB_motility"/>
</dbReference>
<accession>A0ABT1XGY6</accession>
<gene>
    <name evidence="1" type="ORF">NSP04_07715</name>
</gene>
<name>A0ABT1XGY6_9BURK</name>
<dbReference type="EMBL" id="JANKHG010000017">
    <property type="protein sequence ID" value="MCR2746532.1"/>
    <property type="molecule type" value="Genomic_DNA"/>
</dbReference>
<comment type="caution">
    <text evidence="1">The sequence shown here is derived from an EMBL/GenBank/DDBJ whole genome shotgun (WGS) entry which is preliminary data.</text>
</comment>
<evidence type="ECO:0000313" key="2">
    <source>
        <dbReference type="Proteomes" id="UP001165267"/>
    </source>
</evidence>
<dbReference type="Pfam" id="PF14070">
    <property type="entry name" value="YjfB_motility"/>
    <property type="match status" value="1"/>
</dbReference>
<keyword evidence="2" id="KW-1185">Reference proteome</keyword>
<reference evidence="1" key="1">
    <citation type="submission" date="2022-07" db="EMBL/GenBank/DDBJ databases">
        <authorList>
            <person name="Xamxidin M."/>
        </authorList>
    </citation>
    <scope>NUCLEOTIDE SEQUENCE</scope>
    <source>
        <strain evidence="1">YS8-69</strain>
    </source>
</reference>
<dbReference type="RefSeq" id="WP_257511767.1">
    <property type="nucleotide sequence ID" value="NZ_JANKHG010000017.1"/>
</dbReference>
<proteinExistence type="predicted"/>
<sequence>MDVSPAAMVNATVQMKQAQTIQQGQIAVFKKTMDIAESSVAQLIQSIPQPPPLATSGSLGTRLNVYA</sequence>
<evidence type="ECO:0000313" key="1">
    <source>
        <dbReference type="EMBL" id="MCR2746532.1"/>
    </source>
</evidence>
<organism evidence="1 2">
    <name type="scientific">Limnobacter parvus</name>
    <dbReference type="NCBI Taxonomy" id="2939690"/>
    <lineage>
        <taxon>Bacteria</taxon>
        <taxon>Pseudomonadati</taxon>
        <taxon>Pseudomonadota</taxon>
        <taxon>Betaproteobacteria</taxon>
        <taxon>Burkholderiales</taxon>
        <taxon>Burkholderiaceae</taxon>
        <taxon>Limnobacter</taxon>
    </lineage>
</organism>
<protein>
    <submittedName>
        <fullName evidence="1">YjfB family protein</fullName>
    </submittedName>
</protein>